<dbReference type="Gene3D" id="2.40.30.10">
    <property type="entry name" value="Translation factors"/>
    <property type="match status" value="1"/>
</dbReference>
<sequence>MKKREKRYNIAIVGGGPAGIFAAISAKKHNNKISVCIIESNKEICRKLQMTGGGRCNFTNNKDISMFFDNVVNNSKFLYSSFYSFTNNDLMKFIKSVLGLEYVVEINNHDKVYLKSGKSQDLINELESYIKKCGIDVYYNSKVDNIVDGEVKRVYTKENIFNVDKIIISTGGVSYKNTGSDGVMLSIMNELGHNIVDTKPALVPIIIKENWTKLIPGVSLKNINLHIFRNNKRKKKICSIKDDIVFTHKGIGGPAALKASSYLNKSIDEFFLIVDFIPDISNEDIRNMITNDNKKTVLSSFKKIFPNNFAKSLLNYCSKTVDYDVDFINAKCCNLTNKHIDLLILAIKECHFTPEKLESIDKATITSGGINVKNINPSTLESNVIAGIYFSGEVIDVDALTGGYNLQIAFSTGYLAGLSAAESM</sequence>
<dbReference type="PANTHER" id="PTHR42887">
    <property type="entry name" value="OS12G0638800 PROTEIN"/>
    <property type="match status" value="1"/>
</dbReference>
<dbReference type="Gene3D" id="3.50.50.60">
    <property type="entry name" value="FAD/NAD(P)-binding domain"/>
    <property type="match status" value="1"/>
</dbReference>
<dbReference type="RefSeq" id="WP_185623714.1">
    <property type="nucleotide sequence ID" value="NZ_JABGBW010000002.1"/>
</dbReference>
<reference evidence="6 7" key="1">
    <citation type="submission" date="2020-05" db="EMBL/GenBank/DDBJ databases">
        <title>Draft genome of xy-202 and genomic insight in genome of the genus Peptostreptococcus.</title>
        <authorList>
            <person name="Zhang Z."/>
        </authorList>
    </citation>
    <scope>NUCLEOTIDE SEQUENCE [LARGE SCALE GENOMIC DNA]</scope>
    <source>
        <strain evidence="6 7">DSM 27025</strain>
    </source>
</reference>
<dbReference type="InterPro" id="IPR036188">
    <property type="entry name" value="FAD/NAD-bd_sf"/>
</dbReference>
<dbReference type="Proteomes" id="UP000713904">
    <property type="component" value="Unassembled WGS sequence"/>
</dbReference>
<evidence type="ECO:0000259" key="5">
    <source>
        <dbReference type="Pfam" id="PF22780"/>
    </source>
</evidence>
<feature type="domain" description="RsdA/BaiN/AoA(So)-like Rossmann fold-like" evidence="4">
    <location>
        <begin position="9"/>
        <end position="417"/>
    </location>
</feature>
<dbReference type="Gene3D" id="1.10.8.260">
    <property type="entry name" value="HI0933 insert domain-like"/>
    <property type="match status" value="1"/>
</dbReference>
<dbReference type="NCBIfam" id="TIGR00275">
    <property type="entry name" value="aminoacetone oxidase family FAD-binding enzyme"/>
    <property type="match status" value="1"/>
</dbReference>
<dbReference type="InterPro" id="IPR023166">
    <property type="entry name" value="BaiN-like_dom_sf"/>
</dbReference>
<evidence type="ECO:0000256" key="2">
    <source>
        <dbReference type="ARBA" id="ARBA00022630"/>
    </source>
</evidence>
<evidence type="ECO:0000256" key="1">
    <source>
        <dbReference type="ARBA" id="ARBA00001974"/>
    </source>
</evidence>
<keyword evidence="2" id="KW-0285">Flavoprotein</keyword>
<protein>
    <submittedName>
        <fullName evidence="6">Aminoacetone oxidase family FAD-binding enzyme</fullName>
    </submittedName>
</protein>
<dbReference type="PANTHER" id="PTHR42887:SF2">
    <property type="entry name" value="OS12G0638800 PROTEIN"/>
    <property type="match status" value="1"/>
</dbReference>
<comment type="cofactor">
    <cofactor evidence="1">
        <name>FAD</name>
        <dbReference type="ChEBI" id="CHEBI:57692"/>
    </cofactor>
</comment>
<evidence type="ECO:0000313" key="7">
    <source>
        <dbReference type="Proteomes" id="UP000713904"/>
    </source>
</evidence>
<keyword evidence="7" id="KW-1185">Reference proteome</keyword>
<evidence type="ECO:0000313" key="6">
    <source>
        <dbReference type="EMBL" id="MBC2575684.1"/>
    </source>
</evidence>
<proteinExistence type="predicted"/>
<gene>
    <name evidence="6" type="ORF">HLB29_03200</name>
</gene>
<dbReference type="InterPro" id="IPR057661">
    <property type="entry name" value="RsdA/BaiN/AoA(So)_Rossmann"/>
</dbReference>
<dbReference type="InterPro" id="IPR004792">
    <property type="entry name" value="BaiN-like"/>
</dbReference>
<accession>A0ABR6TJU3</accession>
<keyword evidence="3" id="KW-0274">FAD</keyword>
<organism evidence="6 7">
    <name type="scientific">Peptostreptococcus canis</name>
    <dbReference type="NCBI Taxonomy" id="1159213"/>
    <lineage>
        <taxon>Bacteria</taxon>
        <taxon>Bacillati</taxon>
        <taxon>Bacillota</taxon>
        <taxon>Clostridia</taxon>
        <taxon>Peptostreptococcales</taxon>
        <taxon>Peptostreptococcaceae</taxon>
        <taxon>Peptostreptococcus</taxon>
    </lineage>
</organism>
<evidence type="ECO:0000256" key="3">
    <source>
        <dbReference type="ARBA" id="ARBA00022827"/>
    </source>
</evidence>
<dbReference type="Pfam" id="PF22780">
    <property type="entry name" value="HI0933_like_1st"/>
    <property type="match status" value="1"/>
</dbReference>
<feature type="domain" description="RsdA/BaiN/AoA(So)-like insert" evidence="5">
    <location>
        <begin position="199"/>
        <end position="364"/>
    </location>
</feature>
<dbReference type="Pfam" id="PF03486">
    <property type="entry name" value="HI0933_like"/>
    <property type="match status" value="1"/>
</dbReference>
<dbReference type="InterPro" id="IPR055178">
    <property type="entry name" value="RsdA/BaiN/AoA(So)-like_dom"/>
</dbReference>
<dbReference type="PRINTS" id="PR00368">
    <property type="entry name" value="FADPNR"/>
</dbReference>
<dbReference type="SUPFAM" id="SSF51905">
    <property type="entry name" value="FAD/NAD(P)-binding domain"/>
    <property type="match status" value="1"/>
</dbReference>
<dbReference type="EMBL" id="JABGBW010000002">
    <property type="protein sequence ID" value="MBC2575684.1"/>
    <property type="molecule type" value="Genomic_DNA"/>
</dbReference>
<dbReference type="SUPFAM" id="SSF160996">
    <property type="entry name" value="HI0933 insert domain-like"/>
    <property type="match status" value="1"/>
</dbReference>
<name>A0ABR6TJU3_9FIRM</name>
<comment type="caution">
    <text evidence="6">The sequence shown here is derived from an EMBL/GenBank/DDBJ whole genome shotgun (WGS) entry which is preliminary data.</text>
</comment>
<evidence type="ECO:0000259" key="4">
    <source>
        <dbReference type="Pfam" id="PF03486"/>
    </source>
</evidence>